<protein>
    <submittedName>
        <fullName evidence="2">Uncharacterized protein</fullName>
    </submittedName>
</protein>
<name>A0A428NG45_9HYPO</name>
<comment type="caution">
    <text evidence="2">The sequence shown here is derived from an EMBL/GenBank/DDBJ whole genome shotgun (WGS) entry which is preliminary data.</text>
</comment>
<dbReference type="EMBL" id="NKCL01001420">
    <property type="protein sequence ID" value="RSL39700.1"/>
    <property type="molecule type" value="Genomic_DNA"/>
</dbReference>
<evidence type="ECO:0000313" key="3">
    <source>
        <dbReference type="Proteomes" id="UP000287972"/>
    </source>
</evidence>
<feature type="region of interest" description="Disordered" evidence="1">
    <location>
        <begin position="77"/>
        <end position="111"/>
    </location>
</feature>
<gene>
    <name evidence="2" type="ORF">CEP51_016781</name>
</gene>
<reference evidence="2 3" key="1">
    <citation type="submission" date="2017-06" db="EMBL/GenBank/DDBJ databases">
        <title>Comparative genomic analysis of Ambrosia Fusariam Clade fungi.</title>
        <authorList>
            <person name="Stajich J.E."/>
            <person name="Carrillo J."/>
            <person name="Kijimoto T."/>
            <person name="Eskalen A."/>
            <person name="O'Donnell K."/>
            <person name="Kasson M."/>
        </authorList>
    </citation>
    <scope>NUCLEOTIDE SEQUENCE [LARGE SCALE GENOMIC DNA]</scope>
    <source>
        <strain evidence="2 3">NRRL62606</strain>
    </source>
</reference>
<evidence type="ECO:0000313" key="2">
    <source>
        <dbReference type="EMBL" id="RSL39700.1"/>
    </source>
</evidence>
<proteinExistence type="predicted"/>
<feature type="compositionally biased region" description="Polar residues" evidence="1">
    <location>
        <begin position="77"/>
        <end position="99"/>
    </location>
</feature>
<sequence>MKKIPPWANQMLKTAPRIKPLAVQKAPIGPIWTTHPAEGFPSYSAISTTRLSVYQMHMFGVLFGGLLSAYSREPTWYQKQSPSGSLNEGQSEPPMQSSRKFSERRTRVQGS</sequence>
<organism evidence="2 3">
    <name type="scientific">Fusarium floridanum</name>
    <dbReference type="NCBI Taxonomy" id="1325733"/>
    <lineage>
        <taxon>Eukaryota</taxon>
        <taxon>Fungi</taxon>
        <taxon>Dikarya</taxon>
        <taxon>Ascomycota</taxon>
        <taxon>Pezizomycotina</taxon>
        <taxon>Sordariomycetes</taxon>
        <taxon>Hypocreomycetidae</taxon>
        <taxon>Hypocreales</taxon>
        <taxon>Nectriaceae</taxon>
        <taxon>Fusarium</taxon>
        <taxon>Fusarium solani species complex</taxon>
    </lineage>
</organism>
<feature type="compositionally biased region" description="Basic and acidic residues" evidence="1">
    <location>
        <begin position="100"/>
        <end position="111"/>
    </location>
</feature>
<dbReference type="AlphaFoldDB" id="A0A428NG45"/>
<dbReference type="Proteomes" id="UP000287972">
    <property type="component" value="Unassembled WGS sequence"/>
</dbReference>
<accession>A0A428NG45</accession>
<evidence type="ECO:0000256" key="1">
    <source>
        <dbReference type="SAM" id="MobiDB-lite"/>
    </source>
</evidence>
<keyword evidence="3" id="KW-1185">Reference proteome</keyword>